<keyword evidence="6" id="KW-1185">Reference proteome</keyword>
<dbReference type="GO" id="GO:0006888">
    <property type="term" value="P:endoplasmic reticulum to Golgi vesicle-mediated transport"/>
    <property type="evidence" value="ECO:0007669"/>
    <property type="project" value="TreeGrafter"/>
</dbReference>
<dbReference type="InterPro" id="IPR057965">
    <property type="entry name" value="STEEP1_dom"/>
</dbReference>
<dbReference type="AlphaFoldDB" id="A0A913XHR8"/>
<sequence length="215" mass="24543">MPKVITRSIVCSDTKDKEEYNADDTALFVYYCLCGQMAMILDCTIDKLPLRKLDNARVIDASKHAFKLNSVDGDVVFLRRKGGVERQFRQKCKKCGLWLFYRPSKKDHNVTFLVDGATVQSEQKTPINQKAKTSNKVMMTKRTKEFGKFGSVTVSTIDEEEEEIEQHEVASSYSHNAKIIEKQLERKTTAQKRAHDQDVKDGFGKKPRGTLLDKT</sequence>
<evidence type="ECO:0000313" key="6">
    <source>
        <dbReference type="Proteomes" id="UP000887567"/>
    </source>
</evidence>
<comment type="similarity">
    <text evidence="1">Belongs to the STEEP1 family.</text>
</comment>
<dbReference type="EnsemblMetazoa" id="XM_021048936.2">
    <property type="protein sequence ID" value="XP_020904595.1"/>
    <property type="gene ID" value="LOC110242887"/>
</dbReference>
<reference evidence="5" key="1">
    <citation type="submission" date="2022-11" db="UniProtKB">
        <authorList>
            <consortium name="EnsemblMetazoa"/>
        </authorList>
    </citation>
    <scope>IDENTIFICATION</scope>
</reference>
<feature type="domain" description="STEEP1" evidence="4">
    <location>
        <begin position="23"/>
        <end position="126"/>
    </location>
</feature>
<protein>
    <recommendedName>
        <fullName evidence="2">STING ER exit protein</fullName>
    </recommendedName>
</protein>
<dbReference type="Pfam" id="PF25809">
    <property type="entry name" value="STEEP1"/>
    <property type="match status" value="1"/>
</dbReference>
<dbReference type="GeneID" id="110242887"/>
<dbReference type="OrthoDB" id="418131at2759"/>
<accession>A0A913XHR8</accession>
<name>A0A913XHR8_EXADI</name>
<dbReference type="OMA" id="QQYRKNC"/>
<evidence type="ECO:0000313" key="5">
    <source>
        <dbReference type="EnsemblMetazoa" id="XP_020904595.1"/>
    </source>
</evidence>
<dbReference type="KEGG" id="epa:110242887"/>
<dbReference type="InterPro" id="IPR029704">
    <property type="entry name" value="STEEP-like"/>
</dbReference>
<dbReference type="Proteomes" id="UP000887567">
    <property type="component" value="Unplaced"/>
</dbReference>
<dbReference type="GO" id="GO:0005737">
    <property type="term" value="C:cytoplasm"/>
    <property type="evidence" value="ECO:0007669"/>
    <property type="project" value="GOC"/>
</dbReference>
<evidence type="ECO:0000256" key="2">
    <source>
        <dbReference type="ARBA" id="ARBA00024237"/>
    </source>
</evidence>
<feature type="compositionally biased region" description="Basic and acidic residues" evidence="3">
    <location>
        <begin position="187"/>
        <end position="204"/>
    </location>
</feature>
<evidence type="ECO:0000256" key="1">
    <source>
        <dbReference type="ARBA" id="ARBA00024205"/>
    </source>
</evidence>
<dbReference type="RefSeq" id="XP_020904595.1">
    <property type="nucleotide sequence ID" value="XM_021048936.2"/>
</dbReference>
<dbReference type="GO" id="GO:0090158">
    <property type="term" value="P:endoplasmic reticulum membrane organization"/>
    <property type="evidence" value="ECO:0007669"/>
    <property type="project" value="TreeGrafter"/>
</dbReference>
<proteinExistence type="inferred from homology"/>
<dbReference type="PANTHER" id="PTHR46355">
    <property type="entry name" value="UPF0428 PROTEIN CXORF56"/>
    <property type="match status" value="1"/>
</dbReference>
<organism evidence="5 6">
    <name type="scientific">Exaiptasia diaphana</name>
    <name type="common">Tropical sea anemone</name>
    <name type="synonym">Aiptasia pulchella</name>
    <dbReference type="NCBI Taxonomy" id="2652724"/>
    <lineage>
        <taxon>Eukaryota</taxon>
        <taxon>Metazoa</taxon>
        <taxon>Cnidaria</taxon>
        <taxon>Anthozoa</taxon>
        <taxon>Hexacorallia</taxon>
        <taxon>Actiniaria</taxon>
        <taxon>Aiptasiidae</taxon>
        <taxon>Exaiptasia</taxon>
    </lineage>
</organism>
<evidence type="ECO:0000256" key="3">
    <source>
        <dbReference type="SAM" id="MobiDB-lite"/>
    </source>
</evidence>
<dbReference type="PANTHER" id="PTHR46355:SF1">
    <property type="entry name" value="STING ER EXIT PROTEIN"/>
    <property type="match status" value="1"/>
</dbReference>
<evidence type="ECO:0000259" key="4">
    <source>
        <dbReference type="Pfam" id="PF25809"/>
    </source>
</evidence>
<feature type="region of interest" description="Disordered" evidence="3">
    <location>
        <begin position="187"/>
        <end position="215"/>
    </location>
</feature>